<dbReference type="Proteomes" id="UP001165121">
    <property type="component" value="Unassembled WGS sequence"/>
</dbReference>
<evidence type="ECO:0000256" key="2">
    <source>
        <dbReference type="ARBA" id="ARBA00022670"/>
    </source>
</evidence>
<dbReference type="GO" id="GO:0006508">
    <property type="term" value="P:proteolysis"/>
    <property type="evidence" value="ECO:0007669"/>
    <property type="project" value="UniProtKB-KW"/>
</dbReference>
<evidence type="ECO:0000259" key="5">
    <source>
        <dbReference type="PROSITE" id="PS50600"/>
    </source>
</evidence>
<accession>A0A9W6Y322</accession>
<feature type="domain" description="Ubiquitin-like protease family profile" evidence="5">
    <location>
        <begin position="447"/>
        <end position="609"/>
    </location>
</feature>
<feature type="region of interest" description="Disordered" evidence="4">
    <location>
        <begin position="1"/>
        <end position="51"/>
    </location>
</feature>
<organism evidence="6 7">
    <name type="scientific">Phytophthora fragariaefolia</name>
    <dbReference type="NCBI Taxonomy" id="1490495"/>
    <lineage>
        <taxon>Eukaryota</taxon>
        <taxon>Sar</taxon>
        <taxon>Stramenopiles</taxon>
        <taxon>Oomycota</taxon>
        <taxon>Peronosporomycetes</taxon>
        <taxon>Peronosporales</taxon>
        <taxon>Peronosporaceae</taxon>
        <taxon>Phytophthora</taxon>
    </lineage>
</organism>
<evidence type="ECO:0000256" key="3">
    <source>
        <dbReference type="ARBA" id="ARBA00022801"/>
    </source>
</evidence>
<comment type="similarity">
    <text evidence="1">Belongs to the peptidase C48 family.</text>
</comment>
<sequence length="667" mass="75084">MYIAERGRDHITSGCSAKRREADKPSTHDGLTQLSSDADKNTQEAQSLDATHVVEVDEHATYEAAYEKSQQRDIRQKGRPVHRRKPRVIYVKMRRRERANVVVLSSEEKYCYAKAGFEPIMEHLAGLSSPAFYTALKQWKTTVQLGMRGAGSGLSDATTCPDDSAVSDDLNNLTECEISSDMDPSDLIETMDMMQAMEETEHMQTISSAETSPSKYLLAKEAKPKPKFYPTKPVVNLTARINTIPKPQKLAAISLPGTGVPTLTRVLVWARNTRDRYHVWEILAGYPIIMEDDFIGSRAARCHRDFVRCDEYDYNFVIPQHLVTKLDAVVESEKRKRSKPKYFASGSEVTHPEGTTEEIIAGAVYRMKEFYNIRKKFAALCADVEWLQSTKWEDISATPELFNEETDSDDLTPSTAGQKHRDLASEVVKVFDGVCLGSQFRLTTGESALKVDNLVGMLARDQMLSDLMIDFSIRCICSTLGDCYALDSFAPDLGSPPPPTTPISSFHYVVMPVHLNGIHWGIIIVRIAYMLQNPSITPYYYEPLCGSSYRATMEDIYNKTVVTFLRDWHRSTLPMTEYPVEKNGVWLNAPKQPDGTSCGVLCIAQVYSILKDSFSLANAIVTQDDVAVMRLRIMWMIMMQPDMTTRHNKLAHDVEATDLELLATIEI</sequence>
<dbReference type="SUPFAM" id="SSF54001">
    <property type="entry name" value="Cysteine proteinases"/>
    <property type="match status" value="1"/>
</dbReference>
<feature type="region of interest" description="Disordered" evidence="4">
    <location>
        <begin position="64"/>
        <end position="83"/>
    </location>
</feature>
<dbReference type="InterPro" id="IPR038765">
    <property type="entry name" value="Papain-like_cys_pep_sf"/>
</dbReference>
<gene>
    <name evidence="6" type="ORF">Pfra01_002108100</name>
</gene>
<dbReference type="OrthoDB" id="94677at2759"/>
<reference evidence="6" key="1">
    <citation type="submission" date="2023-04" db="EMBL/GenBank/DDBJ databases">
        <title>Phytophthora fragariaefolia NBRC 109709.</title>
        <authorList>
            <person name="Ichikawa N."/>
            <person name="Sato H."/>
            <person name="Tonouchi N."/>
        </authorList>
    </citation>
    <scope>NUCLEOTIDE SEQUENCE</scope>
    <source>
        <strain evidence="6">NBRC 109709</strain>
    </source>
</reference>
<dbReference type="EMBL" id="BSXT01002956">
    <property type="protein sequence ID" value="GMF51818.1"/>
    <property type="molecule type" value="Genomic_DNA"/>
</dbReference>
<feature type="compositionally biased region" description="Basic and acidic residues" evidence="4">
    <location>
        <begin position="1"/>
        <end position="11"/>
    </location>
</feature>
<dbReference type="AlphaFoldDB" id="A0A9W6Y322"/>
<evidence type="ECO:0000256" key="4">
    <source>
        <dbReference type="SAM" id="MobiDB-lite"/>
    </source>
</evidence>
<proteinExistence type="inferred from homology"/>
<dbReference type="Gene3D" id="3.40.395.10">
    <property type="entry name" value="Adenoviral Proteinase, Chain A"/>
    <property type="match status" value="1"/>
</dbReference>
<dbReference type="GO" id="GO:0008234">
    <property type="term" value="F:cysteine-type peptidase activity"/>
    <property type="evidence" value="ECO:0007669"/>
    <property type="project" value="InterPro"/>
</dbReference>
<keyword evidence="3" id="KW-0378">Hydrolase</keyword>
<evidence type="ECO:0000313" key="7">
    <source>
        <dbReference type="Proteomes" id="UP001165121"/>
    </source>
</evidence>
<comment type="caution">
    <text evidence="6">The sequence shown here is derived from an EMBL/GenBank/DDBJ whole genome shotgun (WGS) entry which is preliminary data.</text>
</comment>
<feature type="compositionally biased region" description="Basic and acidic residues" evidence="4">
    <location>
        <begin position="18"/>
        <end position="27"/>
    </location>
</feature>
<keyword evidence="7" id="KW-1185">Reference proteome</keyword>
<feature type="compositionally biased region" description="Basic and acidic residues" evidence="4">
    <location>
        <begin position="64"/>
        <end position="76"/>
    </location>
</feature>
<dbReference type="PROSITE" id="PS50600">
    <property type="entry name" value="ULP_PROTEASE"/>
    <property type="match status" value="1"/>
</dbReference>
<keyword evidence="2" id="KW-0645">Protease</keyword>
<protein>
    <submittedName>
        <fullName evidence="6">Unnamed protein product</fullName>
    </submittedName>
</protein>
<evidence type="ECO:0000313" key="6">
    <source>
        <dbReference type="EMBL" id="GMF51818.1"/>
    </source>
</evidence>
<name>A0A9W6Y322_9STRA</name>
<dbReference type="InterPro" id="IPR003653">
    <property type="entry name" value="Peptidase_C48_C"/>
</dbReference>
<evidence type="ECO:0000256" key="1">
    <source>
        <dbReference type="ARBA" id="ARBA00005234"/>
    </source>
</evidence>